<dbReference type="Proteomes" id="UP001143910">
    <property type="component" value="Unassembled WGS sequence"/>
</dbReference>
<name>A0ACC1MF16_9HYPO</name>
<gene>
    <name evidence="1" type="ORF">NQ176_g10620</name>
</gene>
<protein>
    <submittedName>
        <fullName evidence="1">Uncharacterized protein</fullName>
    </submittedName>
</protein>
<dbReference type="EMBL" id="JANJQO010002990">
    <property type="protein sequence ID" value="KAJ2965429.1"/>
    <property type="molecule type" value="Genomic_DNA"/>
</dbReference>
<accession>A0ACC1MF16</accession>
<keyword evidence="2" id="KW-1185">Reference proteome</keyword>
<comment type="caution">
    <text evidence="1">The sequence shown here is derived from an EMBL/GenBank/DDBJ whole genome shotgun (WGS) entry which is preliminary data.</text>
</comment>
<reference evidence="1" key="1">
    <citation type="submission" date="2022-08" db="EMBL/GenBank/DDBJ databases">
        <title>Genome Sequence of Lecanicillium fungicola.</title>
        <authorList>
            <person name="Buettner E."/>
        </authorList>
    </citation>
    <scope>NUCLEOTIDE SEQUENCE</scope>
    <source>
        <strain evidence="1">Babe33</strain>
    </source>
</reference>
<organism evidence="1 2">
    <name type="scientific">Zarea fungicola</name>
    <dbReference type="NCBI Taxonomy" id="93591"/>
    <lineage>
        <taxon>Eukaryota</taxon>
        <taxon>Fungi</taxon>
        <taxon>Dikarya</taxon>
        <taxon>Ascomycota</taxon>
        <taxon>Pezizomycotina</taxon>
        <taxon>Sordariomycetes</taxon>
        <taxon>Hypocreomycetidae</taxon>
        <taxon>Hypocreales</taxon>
        <taxon>Cordycipitaceae</taxon>
        <taxon>Zarea</taxon>
    </lineage>
</organism>
<proteinExistence type="predicted"/>
<sequence length="122" mass="12455">MACSAVAFLLGIPRNGELLTVSRLIAQKIITNEYNAFKELSQQAPNLSLRSQLIASFALAGFGNIGSLGLAIGILSQLAPGRGGDVSKLAVSALISGIVATLLSASVAGLVITSQTNKFVPS</sequence>
<evidence type="ECO:0000313" key="1">
    <source>
        <dbReference type="EMBL" id="KAJ2965429.1"/>
    </source>
</evidence>
<evidence type="ECO:0000313" key="2">
    <source>
        <dbReference type="Proteomes" id="UP001143910"/>
    </source>
</evidence>